<evidence type="ECO:0000256" key="4">
    <source>
        <dbReference type="ARBA" id="ARBA00022519"/>
    </source>
</evidence>
<name>A0ABD4Z3X8_9BURK</name>
<evidence type="ECO:0000256" key="9">
    <source>
        <dbReference type="RuleBase" id="RU369079"/>
    </source>
</evidence>
<feature type="transmembrane region" description="Helical" evidence="9">
    <location>
        <begin position="142"/>
        <end position="163"/>
    </location>
</feature>
<evidence type="ECO:0000256" key="3">
    <source>
        <dbReference type="ARBA" id="ARBA00022475"/>
    </source>
</evidence>
<keyword evidence="4 9" id="KW-0997">Cell inner membrane</keyword>
<evidence type="ECO:0000256" key="6">
    <source>
        <dbReference type="ARBA" id="ARBA00022989"/>
    </source>
</evidence>
<dbReference type="GO" id="GO:0022857">
    <property type="term" value="F:transmembrane transporter activity"/>
    <property type="evidence" value="ECO:0007669"/>
    <property type="project" value="UniProtKB-UniRule"/>
</dbReference>
<evidence type="ECO:0000313" key="12">
    <source>
        <dbReference type="Proteomes" id="UP001158644"/>
    </source>
</evidence>
<gene>
    <name evidence="11" type="ORF">N5C72_29000</name>
</gene>
<reference evidence="11 12" key="1">
    <citation type="submission" date="2022-09" db="EMBL/GenBank/DDBJ databases">
        <title>Intensive care unit water sources are persistently colonized with multi-drug resistant bacteria and are the site of extensive horizontal gene transfer of antibiotic resistance genes.</title>
        <authorList>
            <person name="Diorio-Toth L."/>
        </authorList>
    </citation>
    <scope>NUCLEOTIDE SEQUENCE [LARGE SCALE GENOMIC DNA]</scope>
    <source>
        <strain evidence="11 12">GD03967</strain>
    </source>
</reference>
<feature type="domain" description="Tripartite ATP-independent periplasmic transporters DctQ component" evidence="10">
    <location>
        <begin position="38"/>
        <end position="161"/>
    </location>
</feature>
<dbReference type="InterPro" id="IPR055348">
    <property type="entry name" value="DctQ"/>
</dbReference>
<dbReference type="EMBL" id="JAOBZK010000105">
    <property type="protein sequence ID" value="MDH1182133.1"/>
    <property type="molecule type" value="Genomic_DNA"/>
</dbReference>
<feature type="transmembrane region" description="Helical" evidence="9">
    <location>
        <begin position="25"/>
        <end position="47"/>
    </location>
</feature>
<comment type="subcellular location">
    <subcellularLocation>
        <location evidence="1 9">Cell inner membrane</location>
        <topology evidence="1 9">Multi-pass membrane protein</topology>
    </subcellularLocation>
</comment>
<comment type="caution">
    <text evidence="11">The sequence shown here is derived from an EMBL/GenBank/DDBJ whole genome shotgun (WGS) entry which is preliminary data.</text>
</comment>
<dbReference type="InterPro" id="IPR007387">
    <property type="entry name" value="TRAP_DctQ"/>
</dbReference>
<keyword evidence="7 9" id="KW-0472">Membrane</keyword>
<proteinExistence type="inferred from homology"/>
<dbReference type="PANTHER" id="PTHR35011">
    <property type="entry name" value="2,3-DIKETO-L-GULONATE TRAP TRANSPORTER SMALL PERMEASE PROTEIN YIAM"/>
    <property type="match status" value="1"/>
</dbReference>
<comment type="similarity">
    <text evidence="8 9">Belongs to the TRAP transporter small permease family.</text>
</comment>
<evidence type="ECO:0000259" key="10">
    <source>
        <dbReference type="Pfam" id="PF04290"/>
    </source>
</evidence>
<keyword evidence="5 9" id="KW-0812">Transmembrane</keyword>
<evidence type="ECO:0000256" key="8">
    <source>
        <dbReference type="ARBA" id="ARBA00038436"/>
    </source>
</evidence>
<dbReference type="Proteomes" id="UP001158644">
    <property type="component" value="Unassembled WGS sequence"/>
</dbReference>
<evidence type="ECO:0000256" key="2">
    <source>
        <dbReference type="ARBA" id="ARBA00022448"/>
    </source>
</evidence>
<keyword evidence="3" id="KW-1003">Cell membrane</keyword>
<dbReference type="GO" id="GO:0005886">
    <property type="term" value="C:plasma membrane"/>
    <property type="evidence" value="ECO:0007669"/>
    <property type="project" value="UniProtKB-SubCell"/>
</dbReference>
<protein>
    <recommendedName>
        <fullName evidence="9">TRAP transporter small permease protein</fullName>
    </recommendedName>
</protein>
<keyword evidence="6 9" id="KW-1133">Transmembrane helix</keyword>
<keyword evidence="2 9" id="KW-0813">Transport</keyword>
<organism evidence="11 12">
    <name type="scientific">Achromobacter mucicolens</name>
    <dbReference type="NCBI Taxonomy" id="1389922"/>
    <lineage>
        <taxon>Bacteria</taxon>
        <taxon>Pseudomonadati</taxon>
        <taxon>Pseudomonadota</taxon>
        <taxon>Betaproteobacteria</taxon>
        <taxon>Burkholderiales</taxon>
        <taxon>Alcaligenaceae</taxon>
        <taxon>Achromobacter</taxon>
    </lineage>
</organism>
<feature type="transmembrane region" description="Helical" evidence="9">
    <location>
        <begin position="101"/>
        <end position="122"/>
    </location>
</feature>
<comment type="subunit">
    <text evidence="9">The complex comprises the extracytoplasmic solute receptor protein and the two transmembrane proteins.</text>
</comment>
<evidence type="ECO:0000256" key="5">
    <source>
        <dbReference type="ARBA" id="ARBA00022692"/>
    </source>
</evidence>
<dbReference type="AlphaFoldDB" id="A0ABD4Z3X8"/>
<feature type="transmembrane region" description="Helical" evidence="9">
    <location>
        <begin position="62"/>
        <end position="80"/>
    </location>
</feature>
<dbReference type="PANTHER" id="PTHR35011:SF10">
    <property type="entry name" value="TRAP TRANSPORTER SMALL PERMEASE PROTEIN"/>
    <property type="match status" value="1"/>
</dbReference>
<accession>A0ABD4Z3X8</accession>
<evidence type="ECO:0000256" key="1">
    <source>
        <dbReference type="ARBA" id="ARBA00004429"/>
    </source>
</evidence>
<comment type="function">
    <text evidence="9">Part of the tripartite ATP-independent periplasmic (TRAP) transport system.</text>
</comment>
<evidence type="ECO:0000256" key="7">
    <source>
        <dbReference type="ARBA" id="ARBA00023136"/>
    </source>
</evidence>
<sequence>MTPSDNSAPPSSPGLFSRIDRACFALLKFLAGLSFLLMIFSVFISVALREVELMPYPWVEEVSRYLVVWSVFLSAAVLARRNEHISIDVFYAHVSRPVRKLINIASALLGVVLIGYFAYMGWGFSYTAYRFNDMSLSGYIPVWLAYAAIPVGLGLTALAYLLWGVDILGNRTNEPDSATDIINIQQGIQK</sequence>
<evidence type="ECO:0000313" key="11">
    <source>
        <dbReference type="EMBL" id="MDH1182133.1"/>
    </source>
</evidence>
<dbReference type="RefSeq" id="WP_279992519.1">
    <property type="nucleotide sequence ID" value="NZ_JAOBZK010000105.1"/>
</dbReference>
<dbReference type="Pfam" id="PF04290">
    <property type="entry name" value="DctQ"/>
    <property type="match status" value="1"/>
</dbReference>